<dbReference type="Pfam" id="PF17883">
    <property type="entry name" value="MBG"/>
    <property type="match status" value="3"/>
</dbReference>
<evidence type="ECO:0008006" key="9">
    <source>
        <dbReference type="Google" id="ProtNLM"/>
    </source>
</evidence>
<feature type="domain" description="MBG" evidence="5">
    <location>
        <begin position="442"/>
        <end position="512"/>
    </location>
</feature>
<dbReference type="Gene3D" id="3.10.20.320">
    <property type="entry name" value="Putative peptidoglycan bound protein (lpxtg motif)"/>
    <property type="match status" value="2"/>
</dbReference>
<dbReference type="InterPro" id="IPR041495">
    <property type="entry name" value="Mub_B2"/>
</dbReference>
<dbReference type="Pfam" id="PF08428">
    <property type="entry name" value="Rib"/>
    <property type="match status" value="1"/>
</dbReference>
<dbReference type="NCBIfam" id="TIGR02331">
    <property type="entry name" value="rib_alpha"/>
    <property type="match status" value="1"/>
</dbReference>
<evidence type="ECO:0000313" key="7">
    <source>
        <dbReference type="EMBL" id="GBA97209.1"/>
    </source>
</evidence>
<dbReference type="InterPro" id="IPR005877">
    <property type="entry name" value="YSIRK_signal_dom"/>
</dbReference>
<dbReference type="NCBIfam" id="TIGR01168">
    <property type="entry name" value="YSIRK_signal"/>
    <property type="match status" value="1"/>
</dbReference>
<evidence type="ECO:0000313" key="8">
    <source>
        <dbReference type="Proteomes" id="UP000250668"/>
    </source>
</evidence>
<evidence type="ECO:0000259" key="4">
    <source>
        <dbReference type="Pfam" id="PF08428"/>
    </source>
</evidence>
<feature type="domain" description="Rib" evidence="4">
    <location>
        <begin position="1360"/>
        <end position="1439"/>
    </location>
</feature>
<evidence type="ECO:0000259" key="5">
    <source>
        <dbReference type="Pfam" id="PF17883"/>
    </source>
</evidence>
<evidence type="ECO:0000259" key="6">
    <source>
        <dbReference type="Pfam" id="PF17966"/>
    </source>
</evidence>
<dbReference type="EMBL" id="BEXJ01000002">
    <property type="protein sequence ID" value="GBA97209.1"/>
    <property type="molecule type" value="Genomic_DNA"/>
</dbReference>
<keyword evidence="1" id="KW-0732">Signal</keyword>
<feature type="compositionally biased region" description="Basic and acidic residues" evidence="2">
    <location>
        <begin position="1370"/>
        <end position="1394"/>
    </location>
</feature>
<comment type="caution">
    <text evidence="7">The sequence shown here is derived from an EMBL/GenBank/DDBJ whole genome shotgun (WGS) entry which is preliminary data.</text>
</comment>
<feature type="domain" description="MBG" evidence="5">
    <location>
        <begin position="517"/>
        <end position="619"/>
    </location>
</feature>
<evidence type="ECO:0000259" key="3">
    <source>
        <dbReference type="Pfam" id="PF04650"/>
    </source>
</evidence>
<feature type="domain" description="Mub B2-like" evidence="6">
    <location>
        <begin position="1268"/>
        <end position="1358"/>
    </location>
</feature>
<dbReference type="Pfam" id="PF04650">
    <property type="entry name" value="YSIRK_signal"/>
    <property type="match status" value="1"/>
</dbReference>
<gene>
    <name evidence="7" type="ORF">LJCM1025_14420</name>
</gene>
<feature type="compositionally biased region" description="Polar residues" evidence="2">
    <location>
        <begin position="77"/>
        <end position="99"/>
    </location>
</feature>
<sequence>MSSNMFGDKHNHYSIRKLSVGAASVLIGATIYLGGVNAQAVRADSVNEDATEQVEKKDEANVKAAEVKTTEQKQENNKTAVSATNENARQNVAETTSGSKKVASNRDVNVTKNDVTTDKKEVKNSEIVDNSKDMNTTTAEIHSLGVKVVGAQALEESKAATDSSLSTGMTADEYEKIIGDKSNYFSYTDVANHVLRKVSRTVIMHKPTGDGTISQFGSVRSINGFSTLQGWPTEYRNHLTIATIINNNGKTTHKWVYQNNVYAESSDGGRTTFFKSAADKEAYEKFMAFAANPDIKVTLPAIDQSQFKVDGYTYTISPANSNLGDWTFDPLNANSVEIEVNYKKVNTVTYKFEDPFGNQVGNLVPVTGAVGSNQAVSLTLPAGYQLALGTLPTSVTIPDSDKTISIPVKHQLTISLSGSSEVDYGRPDWVDLVKNGDIPVSGYEVHFNDDNARVYLSSGTELTFGTKEGNVGTYKVSLTEQGLKDIKQQLGDDFIYPDLKDITSTAKLTINKGRKEFALMGGTEKIYDGTTTLPDNYLDTFGLADDAGSSMSVYKPDGTKVTITLKQDDVRLRDNSKPINVGKNDVVLSDEFINNLKKITNNNYEFNSDDISTATYAIYQATGKAKLSGDNSKLYDGNAVTTTEVNNNGKITIDLTLPVYKQAAEPGDEPKLLRIVDLGKYTLQDGDYTWNTADGSAPTKGGSYTISLNKDKILSHLQDRLKTLAGVGTDPDSEDPDNPTPMDNVTVSAEDLAGIANYDINTSVSYQFIDIDNNNSKVGAPGVVTGLNGESTDVSLDVPKGYELVDVLPTKATFGDINQTISINLKHKKTSVDGRNHKDDNDIYRTVTRTITVNIEGQPTQDISQEVSLYRIKTVDEALKAAGKPESEYTTYSAWTSNMSDGSTSFATVSVPADGNGYVRSITGGTIEKDKVTEQSALNNGEPAKDITVTVNYAKAEQTTTVTYVDKDGNEIKMPDGQPVAGSHYEISGKTGDTVNTDVKDKVPAGWEIIPGTKYPTTVTFGSTPTSPIKVKVEHKITKTDGRDHKDKQDLYREVTRTILMNVPNATGQGKETETLNFYRVKTVDEALKAVGESESVYTTYSNWASDVTGSKTTFDEFNVSKTNDGKEIAAGYTPTSEDVTLETKNGDKVVPSQSALKNGVPVDSFVVEVAYTPNAQKTTVTYVDENDKEITNPDGSVIPGSHYDVTGVTNKKVDTNIQKNVPTNWHITDPEVPATITFGADGHTPITVHVAHNTKPVDKNDVPDNYKESDFSKTIKRTITAKEPNKDVDLSQEIELTRTGTYDEVTGETKYSDWTTGKFDEVKAPEVAGYTPSQAKVDGVDKVTVDYVDPNVVITYIEDPVGQDITVKKGDTPDPEDGVKNHGDLDKITDPKHPGTKTTYTWKKTPDTSVPGDVPATVVVHYPDGSNKPVDITVHVVDDTPVVPTKNPDPTGQEPR</sequence>
<proteinExistence type="predicted"/>
<feature type="region of interest" description="Disordered" evidence="2">
    <location>
        <begin position="46"/>
        <end position="103"/>
    </location>
</feature>
<accession>A0AB33ZWD6</accession>
<dbReference type="Gene3D" id="2.60.40.4300">
    <property type="match status" value="2"/>
</dbReference>
<feature type="compositionally biased region" description="Basic and acidic residues" evidence="2">
    <location>
        <begin position="53"/>
        <end position="76"/>
    </location>
</feature>
<dbReference type="Proteomes" id="UP000250668">
    <property type="component" value="Unassembled WGS sequence"/>
</dbReference>
<dbReference type="InterPro" id="IPR059115">
    <property type="entry name" value="Rib"/>
</dbReference>
<protein>
    <recommendedName>
        <fullName evidence="9">YSIRK-type signal peptide-containing protein</fullName>
    </recommendedName>
</protein>
<dbReference type="InterPro" id="IPR041277">
    <property type="entry name" value="MBG_Lactobacillales"/>
</dbReference>
<feature type="domain" description="YSIRK Gram-positive signal peptide" evidence="3">
    <location>
        <begin position="8"/>
        <end position="33"/>
    </location>
</feature>
<reference evidence="7 8" key="1">
    <citation type="journal article" date="2018" name="Int. J. Syst. Evol. Microbiol.">
        <title>Lactobacillus paragasseri sp. nov., a sister taxon of Lactobacillus gasseri, based on whole-genome sequence analyses.</title>
        <authorList>
            <person name="Tanizawa Y."/>
            <person name="Tada I."/>
            <person name="Kobayashi H."/>
            <person name="Endo A."/>
            <person name="Maeno S."/>
            <person name="Toyoda A."/>
            <person name="Arita M."/>
            <person name="Nakamura Y."/>
            <person name="Sakamoto M."/>
            <person name="Ohkuma M."/>
            <person name="Tohno M."/>
        </authorList>
    </citation>
    <scope>NUCLEOTIDE SEQUENCE [LARGE SCALE GENOMIC DNA]</scope>
    <source>
        <strain evidence="7 8">JCM 1025</strain>
    </source>
</reference>
<dbReference type="Gene3D" id="3.10.430.110">
    <property type="match status" value="3"/>
</dbReference>
<feature type="region of interest" description="Disordered" evidence="2">
    <location>
        <begin position="1370"/>
        <end position="1417"/>
    </location>
</feature>
<name>A0AB33ZWD6_LACGS</name>
<evidence type="ECO:0000256" key="1">
    <source>
        <dbReference type="ARBA" id="ARBA00022729"/>
    </source>
</evidence>
<organism evidence="7 8">
    <name type="scientific">Lactobacillus gasseri</name>
    <dbReference type="NCBI Taxonomy" id="1596"/>
    <lineage>
        <taxon>Bacteria</taxon>
        <taxon>Bacillati</taxon>
        <taxon>Bacillota</taxon>
        <taxon>Bacilli</taxon>
        <taxon>Lactobacillales</taxon>
        <taxon>Lactobacillaceae</taxon>
        <taxon>Lactobacillus</taxon>
    </lineage>
</organism>
<dbReference type="Pfam" id="PF17966">
    <property type="entry name" value="Muc_B2"/>
    <property type="match status" value="1"/>
</dbReference>
<feature type="domain" description="MBG" evidence="5">
    <location>
        <begin position="624"/>
        <end position="760"/>
    </location>
</feature>
<evidence type="ECO:0000256" key="2">
    <source>
        <dbReference type="SAM" id="MobiDB-lite"/>
    </source>
</evidence>
<dbReference type="RefSeq" id="WP_113774636.1">
    <property type="nucleotide sequence ID" value="NZ_BEXJ01000002.1"/>
</dbReference>
<dbReference type="InterPro" id="IPR012706">
    <property type="entry name" value="Rib_alpha_Esp_rpt"/>
</dbReference>